<accession>A0ABW3CVF3</accession>
<keyword evidence="1" id="KW-0175">Coiled coil</keyword>
<evidence type="ECO:0000256" key="1">
    <source>
        <dbReference type="SAM" id="Coils"/>
    </source>
</evidence>
<feature type="compositionally biased region" description="Basic and acidic residues" evidence="2">
    <location>
        <begin position="354"/>
        <end position="370"/>
    </location>
</feature>
<feature type="region of interest" description="Disordered" evidence="2">
    <location>
        <begin position="89"/>
        <end position="196"/>
    </location>
</feature>
<dbReference type="EMBL" id="JBHTJH010000004">
    <property type="protein sequence ID" value="MFD0861696.1"/>
    <property type="molecule type" value="Genomic_DNA"/>
</dbReference>
<feature type="compositionally biased region" description="Acidic residues" evidence="2">
    <location>
        <begin position="122"/>
        <end position="134"/>
    </location>
</feature>
<feature type="region of interest" description="Disordered" evidence="2">
    <location>
        <begin position="435"/>
        <end position="525"/>
    </location>
</feature>
<feature type="compositionally biased region" description="Acidic residues" evidence="2">
    <location>
        <begin position="301"/>
        <end position="314"/>
    </location>
</feature>
<feature type="compositionally biased region" description="Polar residues" evidence="2">
    <location>
        <begin position="453"/>
        <end position="469"/>
    </location>
</feature>
<dbReference type="Proteomes" id="UP001596978">
    <property type="component" value="Unassembled WGS sequence"/>
</dbReference>
<organism evidence="4 5">
    <name type="scientific">Sungkyunkwania multivorans</name>
    <dbReference type="NCBI Taxonomy" id="1173618"/>
    <lineage>
        <taxon>Bacteria</taxon>
        <taxon>Pseudomonadati</taxon>
        <taxon>Bacteroidota</taxon>
        <taxon>Flavobacteriia</taxon>
        <taxon>Flavobacteriales</taxon>
        <taxon>Flavobacteriaceae</taxon>
        <taxon>Sungkyunkwania</taxon>
    </lineage>
</organism>
<evidence type="ECO:0000313" key="5">
    <source>
        <dbReference type="Proteomes" id="UP001596978"/>
    </source>
</evidence>
<evidence type="ECO:0000313" key="4">
    <source>
        <dbReference type="EMBL" id="MFD0861696.1"/>
    </source>
</evidence>
<dbReference type="CDD" id="cd22249">
    <property type="entry name" value="UDM1_RNF168_RNF169-like"/>
    <property type="match status" value="1"/>
</dbReference>
<dbReference type="InterPro" id="IPR025295">
    <property type="entry name" value="eCIS_core_dom"/>
</dbReference>
<feature type="coiled-coil region" evidence="1">
    <location>
        <begin position="1081"/>
        <end position="1108"/>
    </location>
</feature>
<feature type="compositionally biased region" description="Basic and acidic residues" evidence="2">
    <location>
        <begin position="266"/>
        <end position="275"/>
    </location>
</feature>
<comment type="caution">
    <text evidence="4">The sequence shown here is derived from an EMBL/GenBank/DDBJ whole genome shotgun (WGS) entry which is preliminary data.</text>
</comment>
<keyword evidence="5" id="KW-1185">Reference proteome</keyword>
<evidence type="ECO:0000259" key="3">
    <source>
        <dbReference type="Pfam" id="PF13699"/>
    </source>
</evidence>
<feature type="compositionally biased region" description="Gly residues" evidence="2">
    <location>
        <begin position="333"/>
        <end position="346"/>
    </location>
</feature>
<feature type="compositionally biased region" description="Low complexity" evidence="2">
    <location>
        <begin position="381"/>
        <end position="396"/>
    </location>
</feature>
<sequence>MKAFSRKSSQTLNPVFAKQGNDDFVGVQAKLKMGQRGDQYEVEADNVAEKVVNKTHQPNSFFSPTVVPVQKQAEEETVQEKPIAESITPVVQLQEVEEETAQPKIQKQEEEETTQPMLQKQEEEEVQAKDEEEAVQAFIQKQEEEESVQKQEEEEIQAKSAAPKTIPKANMGKRINDQRGNGSPLPGPLKTQMEDGFGADFSNVKVHTDSESASMNKDLGAQAFTNKNDIFFGAGKFNPATKEGQTLVAHELTHTIQQGASSPAAGKEEQTEESNKNMAGPNAEENNEVATQKEGVLPEGEVTEEVDTASEETAEPNAKEGVGEEGVVEEGGDVSGKGGAGKGGGKVEPTTPRNPKEDPNFKKLEGRVDATAKSQQGHETPQASAGAAQSAAASPANERSSMAQADQVDTMDATEAGEFDAEAFKAKLMERIKGMQLPENQDEATKFDENNNIDEVNTAATQDVQNEQTAAAGPIEQTTAQEPNVDAIPERETTPLPEAPVGTAPQSVNPNKAMPPKRGNAEVNQPLQDNMSEVDQEMASNNVTDEQLEKSNEPTFKQGLEAKDKAKENTENAPAQLRKKEQGILQNAKAGAENKGQVGLNGMHQERGKILNQVNVDQGKTGKTDTSERTRIASEINKIYEKSKVDVEKILSDLDANVKALFTAGTIIAKLKFEQHVDRKMTAYKDRRYSGLIGKGRWIKDKFAGMPDEVNDFFVTGRQVYIDYMDKVITKVSQLVAEKLTAAKARVASGKKEVQNYVAELPENLQNIGKDAAEKINDKFDQLEDSVNSKQDELIDSLAEQYMEGLNAVDARIEEMKAANRGLIDAALGFINGIIDTIKKLKELINSLLAAIANVIDVIMEDPIGFAKTLFSGIGKGIDMFMANIQKHVLGGFVTWLTGAMGPVGITIPDNLFSLEGIFSLVMQVLGLSWDYMRKKAVKLMGEPVVKAMEVGFEMFQIIRTKGVLGMWEYIKESFTDLKETIIESIKQMLITQVLEAGIKWLLSLLIPGAGFIKAIMAIKDLIVFFVESAIMLIPSLIEAIKALAAGNVSGVAKAVEKGLARLVPLVIGLFAKLLGLGGLVKKVQKIIKKIRKRIDRAINKLIKKARKAFKKLVKKGKAKVKGAAAKIFSWWKHRKKFKDKNNNEHTLFFQGTGKKSTLMMKSVKKQVKKHINEHKKDPATRAKALAAEDTYNRFLQAKALAVKGGSTPAADKTRADNLLALVNELSLKLRELPGDFVPADYPTAADIVFSSNGNKPSNVKSHYLTDAVPYGSPPGSGAGVTGWQDVQGFGLTGQGPDDPWIQFHLINDHFNGQGQPNNLVPTPNSVNKAYQKFENKVHALIFKSEARGTNSNAPNDKNVVWMHVKVVYYKGDANAFAKEIQAKAGIYHYKPKGGKANLKQKWILDSKPVFTSNLEVPNPKLMAAGVNLGKSGQQHIKTFFDEKGITYSNSFINEIVNNRPYSGKADFSEKLKNALFNRKIDDNTSNATEDQIRIKANNILRYFDNKLDVKRK</sequence>
<name>A0ABW3CVF3_9FLAO</name>
<feature type="domain" description="eCIS core" evidence="3">
    <location>
        <begin position="184"/>
        <end position="260"/>
    </location>
</feature>
<protein>
    <submittedName>
        <fullName evidence="4">DUF4157 domain-containing protein</fullName>
    </submittedName>
</protein>
<evidence type="ECO:0000256" key="2">
    <source>
        <dbReference type="SAM" id="MobiDB-lite"/>
    </source>
</evidence>
<dbReference type="RefSeq" id="WP_386405195.1">
    <property type="nucleotide sequence ID" value="NZ_JBHTJH010000004.1"/>
</dbReference>
<feature type="region of interest" description="Disordered" evidence="2">
    <location>
        <begin position="257"/>
        <end position="416"/>
    </location>
</feature>
<feature type="compositionally biased region" description="Basic and acidic residues" evidence="2">
    <location>
        <begin position="560"/>
        <end position="570"/>
    </location>
</feature>
<gene>
    <name evidence="4" type="ORF">ACFQ1M_05725</name>
</gene>
<reference evidence="5" key="1">
    <citation type="journal article" date="2019" name="Int. J. Syst. Evol. Microbiol.">
        <title>The Global Catalogue of Microorganisms (GCM) 10K type strain sequencing project: providing services to taxonomists for standard genome sequencing and annotation.</title>
        <authorList>
            <consortium name="The Broad Institute Genomics Platform"/>
            <consortium name="The Broad Institute Genome Sequencing Center for Infectious Disease"/>
            <person name="Wu L."/>
            <person name="Ma J."/>
        </authorList>
    </citation>
    <scope>NUCLEOTIDE SEQUENCE [LARGE SCALE GENOMIC DNA]</scope>
    <source>
        <strain evidence="5">CCUG 62952</strain>
    </source>
</reference>
<dbReference type="Pfam" id="PF13699">
    <property type="entry name" value="eCIS_core"/>
    <property type="match status" value="1"/>
</dbReference>
<proteinExistence type="predicted"/>
<feature type="region of interest" description="Disordered" evidence="2">
    <location>
        <begin position="543"/>
        <end position="576"/>
    </location>
</feature>